<dbReference type="EMBL" id="BAAASD010000029">
    <property type="protein sequence ID" value="GAA2359437.1"/>
    <property type="molecule type" value="Genomic_DNA"/>
</dbReference>
<proteinExistence type="predicted"/>
<comment type="caution">
    <text evidence="1">The sequence shown here is derived from an EMBL/GenBank/DDBJ whole genome shotgun (WGS) entry which is preliminary data.</text>
</comment>
<gene>
    <name evidence="1" type="ORF">GCM10010246_56930</name>
</gene>
<accession>A0ABN3GRY0</accession>
<evidence type="ECO:0000313" key="2">
    <source>
        <dbReference type="Proteomes" id="UP001500253"/>
    </source>
</evidence>
<reference evidence="1 2" key="1">
    <citation type="journal article" date="2019" name="Int. J. Syst. Evol. Microbiol.">
        <title>The Global Catalogue of Microorganisms (GCM) 10K type strain sequencing project: providing services to taxonomists for standard genome sequencing and annotation.</title>
        <authorList>
            <consortium name="The Broad Institute Genomics Platform"/>
            <consortium name="The Broad Institute Genome Sequencing Center for Infectious Disease"/>
            <person name="Wu L."/>
            <person name="Ma J."/>
        </authorList>
    </citation>
    <scope>NUCLEOTIDE SEQUENCE [LARGE SCALE GENOMIC DNA]</scope>
    <source>
        <strain evidence="1 2">JCM 4316</strain>
    </source>
</reference>
<dbReference type="Proteomes" id="UP001500253">
    <property type="component" value="Unassembled WGS sequence"/>
</dbReference>
<name>A0ABN3GRY0_9ACTN</name>
<organism evidence="1 2">
    <name type="scientific">Streptomyces cuspidosporus</name>
    <dbReference type="NCBI Taxonomy" id="66882"/>
    <lineage>
        <taxon>Bacteria</taxon>
        <taxon>Bacillati</taxon>
        <taxon>Actinomycetota</taxon>
        <taxon>Actinomycetes</taxon>
        <taxon>Kitasatosporales</taxon>
        <taxon>Streptomycetaceae</taxon>
        <taxon>Streptomyces</taxon>
    </lineage>
</organism>
<keyword evidence="2" id="KW-1185">Reference proteome</keyword>
<sequence length="99" mass="10214">MTGPGGSGAGPGQPAVTYRVVLQFEESGPAVTGDWASGATALRAYRAWVGLYGTASPAVVIRLIEEVGGRRHVLRAWTAQGEVETLPGHGGRQGLGSDR</sequence>
<protein>
    <submittedName>
        <fullName evidence="1">Uncharacterized protein</fullName>
    </submittedName>
</protein>
<evidence type="ECO:0000313" key="1">
    <source>
        <dbReference type="EMBL" id="GAA2359437.1"/>
    </source>
</evidence>